<feature type="compositionally biased region" description="Low complexity" evidence="1">
    <location>
        <begin position="7"/>
        <end position="21"/>
    </location>
</feature>
<name>A0A4U1ESA2_MONMO</name>
<comment type="caution">
    <text evidence="2">The sequence shown here is derived from an EMBL/GenBank/DDBJ whole genome shotgun (WGS) entry which is preliminary data.</text>
</comment>
<dbReference type="GO" id="GO:0000812">
    <property type="term" value="C:Swr1 complex"/>
    <property type="evidence" value="ECO:0007669"/>
    <property type="project" value="TreeGrafter"/>
</dbReference>
<dbReference type="GO" id="GO:0035267">
    <property type="term" value="C:NuA4 histone acetyltransferase complex"/>
    <property type="evidence" value="ECO:0007669"/>
    <property type="project" value="TreeGrafter"/>
</dbReference>
<evidence type="ECO:0000313" key="2">
    <source>
        <dbReference type="EMBL" id="TKC39343.1"/>
    </source>
</evidence>
<dbReference type="PANTHER" id="PTHR46459:SF1">
    <property type="entry name" value="E1A-BINDING PROTEIN P400"/>
    <property type="match status" value="1"/>
</dbReference>
<reference evidence="3" key="1">
    <citation type="journal article" date="2019" name="IScience">
        <title>Narwhal Genome Reveals Long-Term Low Genetic Diversity despite Current Large Abundance Size.</title>
        <authorList>
            <person name="Westbury M.V."/>
            <person name="Petersen B."/>
            <person name="Garde E."/>
            <person name="Heide-Jorgensen M.P."/>
            <person name="Lorenzen E.D."/>
        </authorList>
    </citation>
    <scope>NUCLEOTIDE SEQUENCE [LARGE SCALE GENOMIC DNA]</scope>
</reference>
<accession>A0A4U1ESA2</accession>
<dbReference type="GO" id="GO:0006281">
    <property type="term" value="P:DNA repair"/>
    <property type="evidence" value="ECO:0007669"/>
    <property type="project" value="TreeGrafter"/>
</dbReference>
<dbReference type="Proteomes" id="UP000308365">
    <property type="component" value="Unassembled WGS sequence"/>
</dbReference>
<dbReference type="AlphaFoldDB" id="A0A4U1ESA2"/>
<feature type="compositionally biased region" description="Polar residues" evidence="1">
    <location>
        <begin position="242"/>
        <end position="253"/>
    </location>
</feature>
<dbReference type="GO" id="GO:0003682">
    <property type="term" value="F:chromatin binding"/>
    <property type="evidence" value="ECO:0007669"/>
    <property type="project" value="TreeGrafter"/>
</dbReference>
<gene>
    <name evidence="2" type="ORF">EI555_004041</name>
</gene>
<organism evidence="2 3">
    <name type="scientific">Monodon monoceros</name>
    <name type="common">Narwhal</name>
    <name type="synonym">Ceratodon monodon</name>
    <dbReference type="NCBI Taxonomy" id="40151"/>
    <lineage>
        <taxon>Eukaryota</taxon>
        <taxon>Metazoa</taxon>
        <taxon>Chordata</taxon>
        <taxon>Craniata</taxon>
        <taxon>Vertebrata</taxon>
        <taxon>Euteleostomi</taxon>
        <taxon>Mammalia</taxon>
        <taxon>Eutheria</taxon>
        <taxon>Laurasiatheria</taxon>
        <taxon>Artiodactyla</taxon>
        <taxon>Whippomorpha</taxon>
        <taxon>Cetacea</taxon>
        <taxon>Odontoceti</taxon>
        <taxon>Monodontidae</taxon>
        <taxon>Monodon</taxon>
    </lineage>
</organism>
<feature type="region of interest" description="Disordered" evidence="1">
    <location>
        <begin position="1"/>
        <end position="21"/>
    </location>
</feature>
<evidence type="ECO:0000313" key="3">
    <source>
        <dbReference type="Proteomes" id="UP000308365"/>
    </source>
</evidence>
<feature type="region of interest" description="Disordered" evidence="1">
    <location>
        <begin position="232"/>
        <end position="272"/>
    </location>
</feature>
<dbReference type="PANTHER" id="PTHR46459">
    <property type="entry name" value="E1A-BINDING PROTEIN P400-RELATED"/>
    <property type="match status" value="1"/>
</dbReference>
<sequence>TRVPTSQLQAQGQMQAPAPQPAQVALAKPPVVSVPAAVVSSPGVTTLPMNVAGISVAIGQPQKAAGQTVVAQPVHVQQLLKLKQQAVQQQKAIQPQAAPGPAAVQQKITAQQIAAQGQPQKVTYATQPALKTQFLTTPISQAQKLAGTQQVQTQIQVAKLPQVVQQQTPVASIQQVASASQQASPQTVTLTQATAAGQQVQVIPAVTATAQVVQQKLMQQQVVTTAAAQLQTPGVPNPAQVPASSDSPNQQPKLQMRVPTVRLKTPTKPPCP</sequence>
<feature type="non-terminal residue" evidence="2">
    <location>
        <position position="1"/>
    </location>
</feature>
<evidence type="ECO:0000256" key="1">
    <source>
        <dbReference type="SAM" id="MobiDB-lite"/>
    </source>
</evidence>
<dbReference type="EMBL" id="RWIC01000879">
    <property type="protein sequence ID" value="TKC39343.1"/>
    <property type="molecule type" value="Genomic_DNA"/>
</dbReference>
<protein>
    <submittedName>
        <fullName evidence="2">Uncharacterized protein</fullName>
    </submittedName>
</protein>
<proteinExistence type="predicted"/>